<evidence type="ECO:0000256" key="3">
    <source>
        <dbReference type="ARBA" id="ARBA00022679"/>
    </source>
</evidence>
<dbReference type="InterPro" id="IPR001525">
    <property type="entry name" value="C5_MeTfrase"/>
</dbReference>
<keyword evidence="3" id="KW-0808">Transferase</keyword>
<dbReference type="SUPFAM" id="SSF53335">
    <property type="entry name" value="S-adenosyl-L-methionine-dependent methyltransferases"/>
    <property type="match status" value="1"/>
</dbReference>
<dbReference type="EC" id="2.1.1.37" evidence="1"/>
<keyword evidence="4" id="KW-0949">S-adenosyl-L-methionine</keyword>
<feature type="non-terminal residue" evidence="5">
    <location>
        <position position="1"/>
    </location>
</feature>
<dbReference type="Gene3D" id="3.40.50.150">
    <property type="entry name" value="Vaccinia Virus protein VP39"/>
    <property type="match status" value="1"/>
</dbReference>
<name>X0UA83_9ZZZZ</name>
<evidence type="ECO:0000256" key="1">
    <source>
        <dbReference type="ARBA" id="ARBA00011975"/>
    </source>
</evidence>
<accession>X0UA83</accession>
<dbReference type="GO" id="GO:0003677">
    <property type="term" value="F:DNA binding"/>
    <property type="evidence" value="ECO:0007669"/>
    <property type="project" value="TreeGrafter"/>
</dbReference>
<evidence type="ECO:0000256" key="4">
    <source>
        <dbReference type="ARBA" id="ARBA00022691"/>
    </source>
</evidence>
<dbReference type="NCBIfam" id="TIGR00675">
    <property type="entry name" value="dcm"/>
    <property type="match status" value="1"/>
</dbReference>
<dbReference type="PRINTS" id="PR00105">
    <property type="entry name" value="C5METTRFRASE"/>
</dbReference>
<organism evidence="5">
    <name type="scientific">marine sediment metagenome</name>
    <dbReference type="NCBI Taxonomy" id="412755"/>
    <lineage>
        <taxon>unclassified sequences</taxon>
        <taxon>metagenomes</taxon>
        <taxon>ecological metagenomes</taxon>
    </lineage>
</organism>
<dbReference type="AlphaFoldDB" id="X0UA83"/>
<evidence type="ECO:0000256" key="2">
    <source>
        <dbReference type="ARBA" id="ARBA00022603"/>
    </source>
</evidence>
<dbReference type="PANTHER" id="PTHR10629">
    <property type="entry name" value="CYTOSINE-SPECIFIC METHYLTRANSFERASE"/>
    <property type="match status" value="1"/>
</dbReference>
<protein>
    <recommendedName>
        <fullName evidence="1">DNA (cytosine-5-)-methyltransferase</fullName>
        <ecNumber evidence="1">2.1.1.37</ecNumber>
    </recommendedName>
</protein>
<dbReference type="GO" id="GO:0044027">
    <property type="term" value="P:negative regulation of gene expression via chromosomal CpG island methylation"/>
    <property type="evidence" value="ECO:0007669"/>
    <property type="project" value="TreeGrafter"/>
</dbReference>
<dbReference type="GO" id="GO:0005634">
    <property type="term" value="C:nucleus"/>
    <property type="evidence" value="ECO:0007669"/>
    <property type="project" value="TreeGrafter"/>
</dbReference>
<evidence type="ECO:0000313" key="5">
    <source>
        <dbReference type="EMBL" id="GAF97262.1"/>
    </source>
</evidence>
<sequence length="163" mass="18840">TYLELFCGCGGFSVGAHKSKKECLWSNDFNKYSGYSFQLNFPETKVCIGDIKKIEEKQIHKEIGDVDFIIGGPPCQGFSVAGKRLGFKEDTRNSLYLDFVRFVKEFKPKQFIMENVQQILNFKDEIVQDFEKVGYSVEVKLIKGEEIGMKQKRHRVFFIGELK</sequence>
<dbReference type="EMBL" id="BARS01016053">
    <property type="protein sequence ID" value="GAF97262.1"/>
    <property type="molecule type" value="Genomic_DNA"/>
</dbReference>
<dbReference type="GO" id="GO:0032259">
    <property type="term" value="P:methylation"/>
    <property type="evidence" value="ECO:0007669"/>
    <property type="project" value="UniProtKB-KW"/>
</dbReference>
<dbReference type="InterPro" id="IPR029063">
    <property type="entry name" value="SAM-dependent_MTases_sf"/>
</dbReference>
<dbReference type="PROSITE" id="PS00094">
    <property type="entry name" value="C5_MTASE_1"/>
    <property type="match status" value="1"/>
</dbReference>
<comment type="caution">
    <text evidence="5">The sequence shown here is derived from an EMBL/GenBank/DDBJ whole genome shotgun (WGS) entry which is preliminary data.</text>
</comment>
<dbReference type="Pfam" id="PF00145">
    <property type="entry name" value="DNA_methylase"/>
    <property type="match status" value="1"/>
</dbReference>
<dbReference type="PROSITE" id="PS51679">
    <property type="entry name" value="SAM_MT_C5"/>
    <property type="match status" value="1"/>
</dbReference>
<dbReference type="PANTHER" id="PTHR10629:SF52">
    <property type="entry name" value="DNA (CYTOSINE-5)-METHYLTRANSFERASE 1"/>
    <property type="match status" value="1"/>
</dbReference>
<reference evidence="5" key="1">
    <citation type="journal article" date="2014" name="Front. Microbiol.">
        <title>High frequency of phylogenetically diverse reductive dehalogenase-homologous genes in deep subseafloor sedimentary metagenomes.</title>
        <authorList>
            <person name="Kawai M."/>
            <person name="Futagami T."/>
            <person name="Toyoda A."/>
            <person name="Takaki Y."/>
            <person name="Nishi S."/>
            <person name="Hori S."/>
            <person name="Arai W."/>
            <person name="Tsubouchi T."/>
            <person name="Morono Y."/>
            <person name="Uchiyama I."/>
            <person name="Ito T."/>
            <person name="Fujiyama A."/>
            <person name="Inagaki F."/>
            <person name="Takami H."/>
        </authorList>
    </citation>
    <scope>NUCLEOTIDE SEQUENCE</scope>
    <source>
        <strain evidence="5">Expedition CK06-06</strain>
    </source>
</reference>
<keyword evidence="2" id="KW-0489">Methyltransferase</keyword>
<dbReference type="InterPro" id="IPR050390">
    <property type="entry name" value="C5-Methyltransferase"/>
</dbReference>
<dbReference type="InterPro" id="IPR018117">
    <property type="entry name" value="C5_DNA_meth_AS"/>
</dbReference>
<proteinExistence type="predicted"/>
<gene>
    <name evidence="5" type="ORF">S01H1_26478</name>
</gene>
<dbReference type="GO" id="GO:0003886">
    <property type="term" value="F:DNA (cytosine-5-)-methyltransferase activity"/>
    <property type="evidence" value="ECO:0007669"/>
    <property type="project" value="UniProtKB-EC"/>
</dbReference>